<feature type="transmembrane region" description="Helical" evidence="1">
    <location>
        <begin position="47"/>
        <end position="64"/>
    </location>
</feature>
<keyword evidence="3" id="KW-1185">Reference proteome</keyword>
<keyword evidence="1" id="KW-0812">Transmembrane</keyword>
<dbReference type="Proteomes" id="UP001201701">
    <property type="component" value="Unassembled WGS sequence"/>
</dbReference>
<comment type="caution">
    <text evidence="2">The sequence shown here is derived from an EMBL/GenBank/DDBJ whole genome shotgun (WGS) entry which is preliminary data.</text>
</comment>
<protein>
    <recommendedName>
        <fullName evidence="4">DUF2065 domain-containing protein</fullName>
    </recommendedName>
</protein>
<keyword evidence="1" id="KW-0472">Membrane</keyword>
<evidence type="ECO:0000256" key="1">
    <source>
        <dbReference type="SAM" id="Phobius"/>
    </source>
</evidence>
<evidence type="ECO:0008006" key="4">
    <source>
        <dbReference type="Google" id="ProtNLM"/>
    </source>
</evidence>
<organism evidence="2 3">
    <name type="scientific">Mesorhizobium retamae</name>
    <dbReference type="NCBI Taxonomy" id="2912854"/>
    <lineage>
        <taxon>Bacteria</taxon>
        <taxon>Pseudomonadati</taxon>
        <taxon>Pseudomonadota</taxon>
        <taxon>Alphaproteobacteria</taxon>
        <taxon>Hyphomicrobiales</taxon>
        <taxon>Phyllobacteriaceae</taxon>
        <taxon>Mesorhizobium</taxon>
    </lineage>
</organism>
<reference evidence="2 3" key="1">
    <citation type="submission" date="2022-02" db="EMBL/GenBank/DDBJ databases">
        <title>Draft genome sequence of Mezorhizobium retamae strain IRAMC:0171 isolated from Retama raetam nodules.</title>
        <authorList>
            <person name="Bengaied R."/>
            <person name="Sbissi I."/>
            <person name="Huber K."/>
            <person name="Ghodbane F."/>
            <person name="Nouioui I."/>
            <person name="Tarhouni M."/>
            <person name="Gtari M."/>
        </authorList>
    </citation>
    <scope>NUCLEOTIDE SEQUENCE [LARGE SCALE GENOMIC DNA]</scope>
    <source>
        <strain evidence="2 3">IRAMC:0171</strain>
    </source>
</reference>
<proteinExistence type="predicted"/>
<gene>
    <name evidence="2" type="ORF">L4923_25290</name>
</gene>
<dbReference type="RefSeq" id="WP_239369875.1">
    <property type="nucleotide sequence ID" value="NZ_JAKREW010000040.1"/>
</dbReference>
<accession>A0ABS9QLR0</accession>
<evidence type="ECO:0000313" key="2">
    <source>
        <dbReference type="EMBL" id="MCG7508361.1"/>
    </source>
</evidence>
<feature type="transmembrane region" description="Helical" evidence="1">
    <location>
        <begin position="9"/>
        <end position="27"/>
    </location>
</feature>
<keyword evidence="1" id="KW-1133">Transmembrane helix</keyword>
<name>A0ABS9QLR0_9HYPH</name>
<dbReference type="EMBL" id="JAKREW010000040">
    <property type="protein sequence ID" value="MCG7508361.1"/>
    <property type="molecule type" value="Genomic_DNA"/>
</dbReference>
<sequence length="65" mass="7230">MIADYIDQFIMFCAGLWMSAVGFGLLAFPIQANPGQPTWLEHLVKHFKWMGPLLVVIAIVLAVAK</sequence>
<evidence type="ECO:0000313" key="3">
    <source>
        <dbReference type="Proteomes" id="UP001201701"/>
    </source>
</evidence>